<dbReference type="RefSeq" id="WP_177502253.1">
    <property type="nucleotide sequence ID" value="NZ_JACSNR010000001.1"/>
</dbReference>
<accession>A0ABS2GHY1</accession>
<evidence type="ECO:0000256" key="1">
    <source>
        <dbReference type="SAM" id="Phobius"/>
    </source>
</evidence>
<keyword evidence="1" id="KW-0812">Transmembrane</keyword>
<keyword evidence="1" id="KW-0472">Membrane</keyword>
<evidence type="ECO:0000313" key="2">
    <source>
        <dbReference type="EMBL" id="MBM6922095.1"/>
    </source>
</evidence>
<feature type="transmembrane region" description="Helical" evidence="1">
    <location>
        <begin position="7"/>
        <end position="25"/>
    </location>
</feature>
<feature type="transmembrane region" description="Helical" evidence="1">
    <location>
        <begin position="75"/>
        <end position="93"/>
    </location>
</feature>
<organism evidence="2 3">
    <name type="scientific">Hydrogenoanaerobacterium saccharovorans</name>
    <dbReference type="NCBI Taxonomy" id="474960"/>
    <lineage>
        <taxon>Bacteria</taxon>
        <taxon>Bacillati</taxon>
        <taxon>Bacillota</taxon>
        <taxon>Clostridia</taxon>
        <taxon>Eubacteriales</taxon>
        <taxon>Oscillospiraceae</taxon>
        <taxon>Hydrogenoanaerobacterium</taxon>
    </lineage>
</organism>
<comment type="caution">
    <text evidence="2">The sequence shown here is derived from an EMBL/GenBank/DDBJ whole genome shotgun (WGS) entry which is preliminary data.</text>
</comment>
<dbReference type="EMBL" id="JACSNR010000001">
    <property type="protein sequence ID" value="MBM6922095.1"/>
    <property type="molecule type" value="Genomic_DNA"/>
</dbReference>
<keyword evidence="1" id="KW-1133">Transmembrane helix</keyword>
<keyword evidence="3" id="KW-1185">Reference proteome</keyword>
<feature type="transmembrane region" description="Helical" evidence="1">
    <location>
        <begin position="99"/>
        <end position="119"/>
    </location>
</feature>
<proteinExistence type="predicted"/>
<sequence>MKQSGYTRPLTGFLLLSALCMAWIWLEPEIRYLVWDYTAKTFDVLSRRLFLFADYLCYGLLLAGRSQLNRRLSASLWWINGLCLIGALALYFMQFDENVYPFLPLALAAQCLVDSIAALRRRRS</sequence>
<name>A0ABS2GHY1_9FIRM</name>
<reference evidence="2 3" key="1">
    <citation type="journal article" date="2021" name="Sci. Rep.">
        <title>The distribution of antibiotic resistance genes in chicken gut microbiota commensals.</title>
        <authorList>
            <person name="Juricova H."/>
            <person name="Matiasovicova J."/>
            <person name="Kubasova T."/>
            <person name="Cejkova D."/>
            <person name="Rychlik I."/>
        </authorList>
    </citation>
    <scope>NUCLEOTIDE SEQUENCE [LARGE SCALE GENOMIC DNA]</scope>
    <source>
        <strain evidence="2 3">An564</strain>
    </source>
</reference>
<dbReference type="Proteomes" id="UP000724149">
    <property type="component" value="Unassembled WGS sequence"/>
</dbReference>
<feature type="transmembrane region" description="Helical" evidence="1">
    <location>
        <begin position="45"/>
        <end position="63"/>
    </location>
</feature>
<evidence type="ECO:0000313" key="3">
    <source>
        <dbReference type="Proteomes" id="UP000724149"/>
    </source>
</evidence>
<gene>
    <name evidence="2" type="ORF">H9X81_00080</name>
</gene>
<protein>
    <submittedName>
        <fullName evidence="2">Uncharacterized protein</fullName>
    </submittedName>
</protein>